<gene>
    <name evidence="2" type="ORF">BDQ12DRAFT_688928</name>
</gene>
<dbReference type="EMBL" id="ML213627">
    <property type="protein sequence ID" value="TFK34836.1"/>
    <property type="molecule type" value="Genomic_DNA"/>
</dbReference>
<reference evidence="2 3" key="1">
    <citation type="journal article" date="2019" name="Nat. Ecol. Evol.">
        <title>Megaphylogeny resolves global patterns of mushroom evolution.</title>
        <authorList>
            <person name="Varga T."/>
            <person name="Krizsan K."/>
            <person name="Foldi C."/>
            <person name="Dima B."/>
            <person name="Sanchez-Garcia M."/>
            <person name="Sanchez-Ramirez S."/>
            <person name="Szollosi G.J."/>
            <person name="Szarkandi J.G."/>
            <person name="Papp V."/>
            <person name="Albert L."/>
            <person name="Andreopoulos W."/>
            <person name="Angelini C."/>
            <person name="Antonin V."/>
            <person name="Barry K.W."/>
            <person name="Bougher N.L."/>
            <person name="Buchanan P."/>
            <person name="Buyck B."/>
            <person name="Bense V."/>
            <person name="Catcheside P."/>
            <person name="Chovatia M."/>
            <person name="Cooper J."/>
            <person name="Damon W."/>
            <person name="Desjardin D."/>
            <person name="Finy P."/>
            <person name="Geml J."/>
            <person name="Haridas S."/>
            <person name="Hughes K."/>
            <person name="Justo A."/>
            <person name="Karasinski D."/>
            <person name="Kautmanova I."/>
            <person name="Kiss B."/>
            <person name="Kocsube S."/>
            <person name="Kotiranta H."/>
            <person name="LaButti K.M."/>
            <person name="Lechner B.E."/>
            <person name="Liimatainen K."/>
            <person name="Lipzen A."/>
            <person name="Lukacs Z."/>
            <person name="Mihaltcheva S."/>
            <person name="Morgado L.N."/>
            <person name="Niskanen T."/>
            <person name="Noordeloos M.E."/>
            <person name="Ohm R.A."/>
            <person name="Ortiz-Santana B."/>
            <person name="Ovrebo C."/>
            <person name="Racz N."/>
            <person name="Riley R."/>
            <person name="Savchenko A."/>
            <person name="Shiryaev A."/>
            <person name="Soop K."/>
            <person name="Spirin V."/>
            <person name="Szebenyi C."/>
            <person name="Tomsovsky M."/>
            <person name="Tulloss R.E."/>
            <person name="Uehling J."/>
            <person name="Grigoriev I.V."/>
            <person name="Vagvolgyi C."/>
            <person name="Papp T."/>
            <person name="Martin F.M."/>
            <person name="Miettinen O."/>
            <person name="Hibbett D.S."/>
            <person name="Nagy L.G."/>
        </authorList>
    </citation>
    <scope>NUCLEOTIDE SEQUENCE [LARGE SCALE GENOMIC DNA]</scope>
    <source>
        <strain evidence="2 3">CBS 166.37</strain>
    </source>
</reference>
<name>A0A5C3LS16_9AGAR</name>
<keyword evidence="1" id="KW-0732">Signal</keyword>
<protein>
    <recommendedName>
        <fullName evidence="4">Secreted protein</fullName>
    </recommendedName>
</protein>
<organism evidence="2 3">
    <name type="scientific">Crucibulum laeve</name>
    <dbReference type="NCBI Taxonomy" id="68775"/>
    <lineage>
        <taxon>Eukaryota</taxon>
        <taxon>Fungi</taxon>
        <taxon>Dikarya</taxon>
        <taxon>Basidiomycota</taxon>
        <taxon>Agaricomycotina</taxon>
        <taxon>Agaricomycetes</taxon>
        <taxon>Agaricomycetidae</taxon>
        <taxon>Agaricales</taxon>
        <taxon>Agaricineae</taxon>
        <taxon>Nidulariaceae</taxon>
        <taxon>Crucibulum</taxon>
    </lineage>
</organism>
<evidence type="ECO:0008006" key="4">
    <source>
        <dbReference type="Google" id="ProtNLM"/>
    </source>
</evidence>
<dbReference type="AlphaFoldDB" id="A0A5C3LS16"/>
<proteinExistence type="predicted"/>
<sequence length="71" mass="8272">MLHCFVHSLTLQRCRCFQLLVIIVPLTCDIKCFRSRCVQLLLLRNPERSLTPSLFVDSMSIFCLGKEDWIA</sequence>
<evidence type="ECO:0000313" key="3">
    <source>
        <dbReference type="Proteomes" id="UP000308652"/>
    </source>
</evidence>
<evidence type="ECO:0000313" key="2">
    <source>
        <dbReference type="EMBL" id="TFK34836.1"/>
    </source>
</evidence>
<evidence type="ECO:0000256" key="1">
    <source>
        <dbReference type="SAM" id="SignalP"/>
    </source>
</evidence>
<feature type="chain" id="PRO_5023027193" description="Secreted protein" evidence="1">
    <location>
        <begin position="17"/>
        <end position="71"/>
    </location>
</feature>
<dbReference type="Proteomes" id="UP000308652">
    <property type="component" value="Unassembled WGS sequence"/>
</dbReference>
<accession>A0A5C3LS16</accession>
<keyword evidence="3" id="KW-1185">Reference proteome</keyword>
<feature type="signal peptide" evidence="1">
    <location>
        <begin position="1"/>
        <end position="16"/>
    </location>
</feature>